<name>A0AAD6SSS7_9AGAR</name>
<evidence type="ECO:0000313" key="2">
    <source>
        <dbReference type="EMBL" id="KAJ7032762.1"/>
    </source>
</evidence>
<feature type="region of interest" description="Disordered" evidence="1">
    <location>
        <begin position="409"/>
        <end position="455"/>
    </location>
</feature>
<feature type="compositionally biased region" description="Polar residues" evidence="1">
    <location>
        <begin position="138"/>
        <end position="152"/>
    </location>
</feature>
<feature type="compositionally biased region" description="Polar residues" evidence="1">
    <location>
        <begin position="1"/>
        <end position="18"/>
    </location>
</feature>
<accession>A0AAD6SSS7</accession>
<dbReference type="AlphaFoldDB" id="A0AAD6SSS7"/>
<reference evidence="2" key="1">
    <citation type="submission" date="2023-03" db="EMBL/GenBank/DDBJ databases">
        <title>Massive genome expansion in bonnet fungi (Mycena s.s.) driven by repeated elements and novel gene families across ecological guilds.</title>
        <authorList>
            <consortium name="Lawrence Berkeley National Laboratory"/>
            <person name="Harder C.B."/>
            <person name="Miyauchi S."/>
            <person name="Viragh M."/>
            <person name="Kuo A."/>
            <person name="Thoen E."/>
            <person name="Andreopoulos B."/>
            <person name="Lu D."/>
            <person name="Skrede I."/>
            <person name="Drula E."/>
            <person name="Henrissat B."/>
            <person name="Morin E."/>
            <person name="Kohler A."/>
            <person name="Barry K."/>
            <person name="LaButti K."/>
            <person name="Morin E."/>
            <person name="Salamov A."/>
            <person name="Lipzen A."/>
            <person name="Mereny Z."/>
            <person name="Hegedus B."/>
            <person name="Baldrian P."/>
            <person name="Stursova M."/>
            <person name="Weitz H."/>
            <person name="Taylor A."/>
            <person name="Grigoriev I.V."/>
            <person name="Nagy L.G."/>
            <person name="Martin F."/>
            <person name="Kauserud H."/>
        </authorList>
    </citation>
    <scope>NUCLEOTIDE SEQUENCE</scope>
    <source>
        <strain evidence="2">CBHHK200</strain>
    </source>
</reference>
<keyword evidence="3" id="KW-1185">Reference proteome</keyword>
<proteinExistence type="predicted"/>
<evidence type="ECO:0000256" key="1">
    <source>
        <dbReference type="SAM" id="MobiDB-lite"/>
    </source>
</evidence>
<gene>
    <name evidence="2" type="ORF">C8F04DRAFT_1235160</name>
</gene>
<feature type="region of interest" description="Disordered" evidence="1">
    <location>
        <begin position="98"/>
        <end position="156"/>
    </location>
</feature>
<dbReference type="EMBL" id="JARJCM010000070">
    <property type="protein sequence ID" value="KAJ7032762.1"/>
    <property type="molecule type" value="Genomic_DNA"/>
</dbReference>
<evidence type="ECO:0000313" key="3">
    <source>
        <dbReference type="Proteomes" id="UP001218188"/>
    </source>
</evidence>
<dbReference type="Proteomes" id="UP001218188">
    <property type="component" value="Unassembled WGS sequence"/>
</dbReference>
<protein>
    <submittedName>
        <fullName evidence="2">Uncharacterized protein</fullName>
    </submittedName>
</protein>
<sequence length="565" mass="60248">MESAKNQTNDTSNATGEKSFNLGARRASSPIVPLAVVQQRLQAFNAERERYTRPHEHMRSLANERDRDNTAAAVATAQLRANGGIASSAAFAKEHAAEDAALRGGSSISTPVTSKDRREQRIEQASPAVPPSFAVGPSSATRPISRAGTAQTIGGEEDLALGKELAIDLTGGDNPIAAPDPISTLKLHGPPTKEKGKGETASALGTRTSTNTMILAAHIVGMQQKHAALALDVANTTRRLESKISHAAAGGTIDVMADMEITHLKDGVEHGKTQIARLEREYTRLLSAFTLLEASFGGTNSTVTPAKLNDLANEVKDEFGVVYGDLQVLQDAHRRSITRDDDIETLTARVDTMVAENDKLRSTNELLASKLALVETKAAIGDAKMIDLEKQVLSLRETVAGEQLAALKKSAADTSAEGEGERRTFQLGNARSNKRGAPADAETSSSKRTKLPPGVGEKSDYPVWVKMLGLAANVTGTPVNIFSRMVKVALVVEKFELPSRVFVERNKAGTELSIGFLKTSEAQALVRAWGDEPNRAFADVKVVMDKDSSAGMTVREKEIAALSGN</sequence>
<feature type="region of interest" description="Disordered" evidence="1">
    <location>
        <begin position="1"/>
        <end position="24"/>
    </location>
</feature>
<comment type="caution">
    <text evidence="2">The sequence shown here is derived from an EMBL/GenBank/DDBJ whole genome shotgun (WGS) entry which is preliminary data.</text>
</comment>
<organism evidence="2 3">
    <name type="scientific">Mycena alexandri</name>
    <dbReference type="NCBI Taxonomy" id="1745969"/>
    <lineage>
        <taxon>Eukaryota</taxon>
        <taxon>Fungi</taxon>
        <taxon>Dikarya</taxon>
        <taxon>Basidiomycota</taxon>
        <taxon>Agaricomycotina</taxon>
        <taxon>Agaricomycetes</taxon>
        <taxon>Agaricomycetidae</taxon>
        <taxon>Agaricales</taxon>
        <taxon>Marasmiineae</taxon>
        <taxon>Mycenaceae</taxon>
        <taxon>Mycena</taxon>
    </lineage>
</organism>